<dbReference type="Gene3D" id="1.10.260.40">
    <property type="entry name" value="lambda repressor-like DNA-binding domains"/>
    <property type="match status" value="1"/>
</dbReference>
<dbReference type="EMBL" id="QJSW01000002">
    <property type="protein sequence ID" value="PYE51599.1"/>
    <property type="molecule type" value="Genomic_DNA"/>
</dbReference>
<dbReference type="CDD" id="cd00093">
    <property type="entry name" value="HTH_XRE"/>
    <property type="match status" value="1"/>
</dbReference>
<dbReference type="OrthoDB" id="9805309at2"/>
<evidence type="ECO:0000313" key="2">
    <source>
        <dbReference type="EMBL" id="PYE51599.1"/>
    </source>
</evidence>
<evidence type="ECO:0000313" key="4">
    <source>
        <dbReference type="Proteomes" id="UP000247790"/>
    </source>
</evidence>
<dbReference type="Pfam" id="PF13443">
    <property type="entry name" value="HTH_26"/>
    <property type="match status" value="1"/>
</dbReference>
<dbReference type="AlphaFoldDB" id="A0A2V4WTB1"/>
<evidence type="ECO:0000313" key="3">
    <source>
        <dbReference type="EMBL" id="QKS55966.1"/>
    </source>
</evidence>
<dbReference type="Proteomes" id="UP000247790">
    <property type="component" value="Unassembled WGS sequence"/>
</dbReference>
<dbReference type="InterPro" id="IPR001387">
    <property type="entry name" value="Cro/C1-type_HTH"/>
</dbReference>
<evidence type="ECO:0000259" key="1">
    <source>
        <dbReference type="PROSITE" id="PS50943"/>
    </source>
</evidence>
<dbReference type="PROSITE" id="PS50943">
    <property type="entry name" value="HTH_CROC1"/>
    <property type="match status" value="1"/>
</dbReference>
<sequence length="73" mass="8380">MVSRRLKIHLGNLLDSKDISARELSRRTGVRHVTISKIINGEAIYISIENIEKICIELDIDVNEIMSMIKEDE</sequence>
<dbReference type="SUPFAM" id="SSF47413">
    <property type="entry name" value="lambda repressor-like DNA-binding domains"/>
    <property type="match status" value="1"/>
</dbReference>
<dbReference type="GO" id="GO:0003677">
    <property type="term" value="F:DNA binding"/>
    <property type="evidence" value="ECO:0007669"/>
    <property type="project" value="InterPro"/>
</dbReference>
<keyword evidence="5" id="KW-1185">Reference proteome</keyword>
<evidence type="ECO:0000313" key="5">
    <source>
        <dbReference type="Proteomes" id="UP000509327"/>
    </source>
</evidence>
<gene>
    <name evidence="2" type="ORF">DFQ00_102394</name>
    <name evidence="3" type="ORF">HUB98_06170</name>
</gene>
<reference evidence="3 5" key="2">
    <citation type="submission" date="2020-06" db="EMBL/GenBank/DDBJ databases">
        <title>Complete genome of Paenibacillus barcinonensis KACC11450.</title>
        <authorList>
            <person name="Kim M."/>
            <person name="Park Y.-J."/>
            <person name="Shin J.-H."/>
        </authorList>
    </citation>
    <scope>NUCLEOTIDE SEQUENCE [LARGE SCALE GENOMIC DNA]</scope>
    <source>
        <strain evidence="3 5">KACC11450</strain>
    </source>
</reference>
<dbReference type="SMART" id="SM00530">
    <property type="entry name" value="HTH_XRE"/>
    <property type="match status" value="1"/>
</dbReference>
<accession>A0A2V4WTB1</accession>
<proteinExistence type="predicted"/>
<protein>
    <submittedName>
        <fullName evidence="3">Helix-turn-helix transcriptional regulator</fullName>
    </submittedName>
    <submittedName>
        <fullName evidence="2">Putative transcriptional regulator</fullName>
    </submittedName>
</protein>
<organism evidence="2 4">
    <name type="scientific">Paenibacillus barcinonensis</name>
    <dbReference type="NCBI Taxonomy" id="198119"/>
    <lineage>
        <taxon>Bacteria</taxon>
        <taxon>Bacillati</taxon>
        <taxon>Bacillota</taxon>
        <taxon>Bacilli</taxon>
        <taxon>Bacillales</taxon>
        <taxon>Paenibacillaceae</taxon>
        <taxon>Paenibacillus</taxon>
    </lineage>
</organism>
<feature type="domain" description="HTH cro/C1-type" evidence="1">
    <location>
        <begin position="16"/>
        <end position="65"/>
    </location>
</feature>
<dbReference type="EMBL" id="CP054614">
    <property type="protein sequence ID" value="QKS55966.1"/>
    <property type="molecule type" value="Genomic_DNA"/>
</dbReference>
<dbReference type="Proteomes" id="UP000509327">
    <property type="component" value="Chromosome"/>
</dbReference>
<dbReference type="RefSeq" id="WP_110894744.1">
    <property type="nucleotide sequence ID" value="NZ_CP054614.1"/>
</dbReference>
<name>A0A2V4WTB1_PAEBA</name>
<reference evidence="2 4" key="1">
    <citation type="submission" date="2018-06" db="EMBL/GenBank/DDBJ databases">
        <title>Genomic Encyclopedia of Type Strains, Phase III (KMG-III): the genomes of soil and plant-associated and newly described type strains.</title>
        <authorList>
            <person name="Whitman W."/>
        </authorList>
    </citation>
    <scope>NUCLEOTIDE SEQUENCE [LARGE SCALE GENOMIC DNA]</scope>
    <source>
        <strain evidence="2 4">CECT 7022</strain>
    </source>
</reference>
<dbReference type="InterPro" id="IPR010982">
    <property type="entry name" value="Lambda_DNA-bd_dom_sf"/>
</dbReference>